<dbReference type="KEGG" id="gtt:GUITHDRAFT_99581"/>
<proteinExistence type="predicted"/>
<sequence length="307" mass="34625">MSLVAVRMMSNRAAALESWHTLTPSNVRTERAKFAFDREKDHLDHSGRHRLKHFFGLQHFPGHALAKQPRSSVLRDKNDEAGASKLTDAAYMQKLAQERNFRMKNGYFDSNSYAETLMTNAKSEQAAYMKNWHKKNRIAAKAAVKDASVLYKKWMLIDPYTGRSKSNMVVPQEKAATQGMRKQQLLEVTADNDVKYNLPWWCVVEHPEVNGAGKGWDGAVTPAGKTGPGVDCSFPGTGNAAAYRMQTKGTTEQQLSQIPSRRTQLLEWRHTMNARNYMNRPGSATSVTNSDGPEYNVMADNFQFPDY</sequence>
<reference evidence="2" key="3">
    <citation type="submission" date="2016-03" db="UniProtKB">
        <authorList>
            <consortium name="EnsemblProtists"/>
        </authorList>
    </citation>
    <scope>IDENTIFICATION</scope>
</reference>
<reference evidence="1 3" key="1">
    <citation type="journal article" date="2012" name="Nature">
        <title>Algal genomes reveal evolutionary mosaicism and the fate of nucleomorphs.</title>
        <authorList>
            <consortium name="DOE Joint Genome Institute"/>
            <person name="Curtis B.A."/>
            <person name="Tanifuji G."/>
            <person name="Burki F."/>
            <person name="Gruber A."/>
            <person name="Irimia M."/>
            <person name="Maruyama S."/>
            <person name="Arias M.C."/>
            <person name="Ball S.G."/>
            <person name="Gile G.H."/>
            <person name="Hirakawa Y."/>
            <person name="Hopkins J.F."/>
            <person name="Kuo A."/>
            <person name="Rensing S.A."/>
            <person name="Schmutz J."/>
            <person name="Symeonidi A."/>
            <person name="Elias M."/>
            <person name="Eveleigh R.J."/>
            <person name="Herman E.K."/>
            <person name="Klute M.J."/>
            <person name="Nakayama T."/>
            <person name="Obornik M."/>
            <person name="Reyes-Prieto A."/>
            <person name="Armbrust E.V."/>
            <person name="Aves S.J."/>
            <person name="Beiko R.G."/>
            <person name="Coutinho P."/>
            <person name="Dacks J.B."/>
            <person name="Durnford D.G."/>
            <person name="Fast N.M."/>
            <person name="Green B.R."/>
            <person name="Grisdale C.J."/>
            <person name="Hempel F."/>
            <person name="Henrissat B."/>
            <person name="Hoppner M.P."/>
            <person name="Ishida K."/>
            <person name="Kim E."/>
            <person name="Koreny L."/>
            <person name="Kroth P.G."/>
            <person name="Liu Y."/>
            <person name="Malik S.B."/>
            <person name="Maier U.G."/>
            <person name="McRose D."/>
            <person name="Mock T."/>
            <person name="Neilson J.A."/>
            <person name="Onodera N.T."/>
            <person name="Poole A.M."/>
            <person name="Pritham E.J."/>
            <person name="Richards T.A."/>
            <person name="Rocap G."/>
            <person name="Roy S.W."/>
            <person name="Sarai C."/>
            <person name="Schaack S."/>
            <person name="Shirato S."/>
            <person name="Slamovits C.H."/>
            <person name="Spencer D.F."/>
            <person name="Suzuki S."/>
            <person name="Worden A.Z."/>
            <person name="Zauner S."/>
            <person name="Barry K."/>
            <person name="Bell C."/>
            <person name="Bharti A.K."/>
            <person name="Crow J.A."/>
            <person name="Grimwood J."/>
            <person name="Kramer R."/>
            <person name="Lindquist E."/>
            <person name="Lucas S."/>
            <person name="Salamov A."/>
            <person name="McFadden G.I."/>
            <person name="Lane C.E."/>
            <person name="Keeling P.J."/>
            <person name="Gray M.W."/>
            <person name="Grigoriev I.V."/>
            <person name="Archibald J.M."/>
        </authorList>
    </citation>
    <scope>NUCLEOTIDE SEQUENCE</scope>
    <source>
        <strain evidence="1 3">CCMP2712</strain>
    </source>
</reference>
<dbReference type="AlphaFoldDB" id="L1K394"/>
<dbReference type="GeneID" id="17311464"/>
<evidence type="ECO:0000313" key="1">
    <source>
        <dbReference type="EMBL" id="EKX54930.1"/>
    </source>
</evidence>
<evidence type="ECO:0000313" key="3">
    <source>
        <dbReference type="Proteomes" id="UP000011087"/>
    </source>
</evidence>
<dbReference type="Proteomes" id="UP000011087">
    <property type="component" value="Unassembled WGS sequence"/>
</dbReference>
<dbReference type="HOGENOM" id="CLU_907459_0_0_1"/>
<accession>L1K394</accession>
<name>L1K394_GUITC</name>
<gene>
    <name evidence="1" type="ORF">GUITHDRAFT_99581</name>
</gene>
<organism evidence="1">
    <name type="scientific">Guillardia theta (strain CCMP2712)</name>
    <name type="common">Cryptophyte</name>
    <dbReference type="NCBI Taxonomy" id="905079"/>
    <lineage>
        <taxon>Eukaryota</taxon>
        <taxon>Cryptophyceae</taxon>
        <taxon>Pyrenomonadales</taxon>
        <taxon>Geminigeraceae</taxon>
        <taxon>Guillardia</taxon>
    </lineage>
</organism>
<dbReference type="PaxDb" id="55529-EKX54930"/>
<protein>
    <submittedName>
        <fullName evidence="1 2">Uncharacterized protein</fullName>
    </submittedName>
</protein>
<reference evidence="3" key="2">
    <citation type="submission" date="2012-11" db="EMBL/GenBank/DDBJ databases">
        <authorList>
            <person name="Kuo A."/>
            <person name="Curtis B.A."/>
            <person name="Tanifuji G."/>
            <person name="Burki F."/>
            <person name="Gruber A."/>
            <person name="Irimia M."/>
            <person name="Maruyama S."/>
            <person name="Arias M.C."/>
            <person name="Ball S.G."/>
            <person name="Gile G.H."/>
            <person name="Hirakawa Y."/>
            <person name="Hopkins J.F."/>
            <person name="Rensing S.A."/>
            <person name="Schmutz J."/>
            <person name="Symeonidi A."/>
            <person name="Elias M."/>
            <person name="Eveleigh R.J."/>
            <person name="Herman E.K."/>
            <person name="Klute M.J."/>
            <person name="Nakayama T."/>
            <person name="Obornik M."/>
            <person name="Reyes-Prieto A."/>
            <person name="Armbrust E.V."/>
            <person name="Aves S.J."/>
            <person name="Beiko R.G."/>
            <person name="Coutinho P."/>
            <person name="Dacks J.B."/>
            <person name="Durnford D.G."/>
            <person name="Fast N.M."/>
            <person name="Green B.R."/>
            <person name="Grisdale C."/>
            <person name="Hempe F."/>
            <person name="Henrissat B."/>
            <person name="Hoppner M.P."/>
            <person name="Ishida K.-I."/>
            <person name="Kim E."/>
            <person name="Koreny L."/>
            <person name="Kroth P.G."/>
            <person name="Liu Y."/>
            <person name="Malik S.-B."/>
            <person name="Maier U.G."/>
            <person name="McRose D."/>
            <person name="Mock T."/>
            <person name="Neilson J.A."/>
            <person name="Onodera N.T."/>
            <person name="Poole A.M."/>
            <person name="Pritham E.J."/>
            <person name="Richards T.A."/>
            <person name="Rocap G."/>
            <person name="Roy S.W."/>
            <person name="Sarai C."/>
            <person name="Schaack S."/>
            <person name="Shirato S."/>
            <person name="Slamovits C.H."/>
            <person name="Spencer D.F."/>
            <person name="Suzuki S."/>
            <person name="Worden A.Z."/>
            <person name="Zauner S."/>
            <person name="Barry K."/>
            <person name="Bell C."/>
            <person name="Bharti A.K."/>
            <person name="Crow J.A."/>
            <person name="Grimwood J."/>
            <person name="Kramer R."/>
            <person name="Lindquist E."/>
            <person name="Lucas S."/>
            <person name="Salamov A."/>
            <person name="McFadden G.I."/>
            <person name="Lane C.E."/>
            <person name="Keeling P.J."/>
            <person name="Gray M.W."/>
            <person name="Grigoriev I.V."/>
            <person name="Archibald J.M."/>
        </authorList>
    </citation>
    <scope>NUCLEOTIDE SEQUENCE</scope>
    <source>
        <strain evidence="3">CCMP2712</strain>
    </source>
</reference>
<dbReference type="RefSeq" id="XP_005841910.1">
    <property type="nucleotide sequence ID" value="XM_005841853.1"/>
</dbReference>
<dbReference type="EnsemblProtists" id="EKX54930">
    <property type="protein sequence ID" value="EKX54930"/>
    <property type="gene ID" value="GUITHDRAFT_99581"/>
</dbReference>
<keyword evidence="3" id="KW-1185">Reference proteome</keyword>
<dbReference type="EMBL" id="JH992966">
    <property type="protein sequence ID" value="EKX54930.1"/>
    <property type="molecule type" value="Genomic_DNA"/>
</dbReference>
<evidence type="ECO:0000313" key="2">
    <source>
        <dbReference type="EnsemblProtists" id="EKX54930"/>
    </source>
</evidence>